<organism evidence="4 5">
    <name type="scientific">Pythium oligandrum</name>
    <name type="common">Mycoparasitic fungus</name>
    <dbReference type="NCBI Taxonomy" id="41045"/>
    <lineage>
        <taxon>Eukaryota</taxon>
        <taxon>Sar</taxon>
        <taxon>Stramenopiles</taxon>
        <taxon>Oomycota</taxon>
        <taxon>Peronosporomycetes</taxon>
        <taxon>Pythiales</taxon>
        <taxon>Pythiaceae</taxon>
        <taxon>Pythium</taxon>
    </lineage>
</organism>
<feature type="transmembrane region" description="Helical" evidence="2">
    <location>
        <begin position="20"/>
        <end position="38"/>
    </location>
</feature>
<reference evidence="4" key="1">
    <citation type="submission" date="2019-03" db="EMBL/GenBank/DDBJ databases">
        <title>Long read genome sequence of the mycoparasitic Pythium oligandrum ATCC 38472 isolated from sugarbeet rhizosphere.</title>
        <authorList>
            <person name="Gaulin E."/>
        </authorList>
    </citation>
    <scope>NUCLEOTIDE SEQUENCE</scope>
    <source>
        <strain evidence="4">ATCC 38472_TT</strain>
    </source>
</reference>
<dbReference type="EMBL" id="SPLM01000002">
    <property type="protein sequence ID" value="TMW68331.1"/>
    <property type="molecule type" value="Genomic_DNA"/>
</dbReference>
<feature type="transmembrane region" description="Helical" evidence="2">
    <location>
        <begin position="143"/>
        <end position="163"/>
    </location>
</feature>
<dbReference type="InterPro" id="IPR036020">
    <property type="entry name" value="WW_dom_sf"/>
</dbReference>
<feature type="domain" description="WW" evidence="3">
    <location>
        <begin position="471"/>
        <end position="495"/>
    </location>
</feature>
<feature type="compositionally biased region" description="Low complexity" evidence="1">
    <location>
        <begin position="375"/>
        <end position="422"/>
    </location>
</feature>
<evidence type="ECO:0000256" key="2">
    <source>
        <dbReference type="SAM" id="Phobius"/>
    </source>
</evidence>
<dbReference type="OrthoDB" id="123866at2759"/>
<dbReference type="Gene3D" id="2.20.70.10">
    <property type="match status" value="1"/>
</dbReference>
<feature type="compositionally biased region" description="Polar residues" evidence="1">
    <location>
        <begin position="337"/>
        <end position="347"/>
    </location>
</feature>
<keyword evidence="2" id="KW-0812">Transmembrane</keyword>
<evidence type="ECO:0000313" key="4">
    <source>
        <dbReference type="EMBL" id="TMW68331.1"/>
    </source>
</evidence>
<accession>A0A8K1CR68</accession>
<keyword evidence="2" id="KW-0472">Membrane</keyword>
<sequence length="500" mass="54397">MTPVAGLESSPRRVYIIDDLLGAILLLAAGALLVLLDLTRRQLCAVYQLAFVLFMACSLFVIGGLIDVHLSNDQLQLALYSSYVSRALTTSYVYAPVFLGLSITALVLYNFSVCTCDCCCVVGAKSSGHQRCFTQRIRAHVSLYLTCFVGLYVAVGMRLNVRLRESAIHPVGGTLHWMMLRSPFYLSMIHMASLALVLLKIFLQHAERSSAHTSYHNFQETLTQSSVSMSPLAPPPAPMTASAVVEELMRPPPLHKNLPLASRRSNELKTTLTRSPHHVTKPESKAIGVGAKSSASHRVPTPNGSGRRRSEENQFDGDVSALISSDSESDDEVLQPKFSTTRRTSPAPSLGRRPSDGSSSSAVSVYTASPPPSPARSSSSTSASSTSFSTSSRPRAALPSSRPAHSRSRLSSNGSSSSTTVFSDSDEMLLVSPEQDPAQYHNDQPVTLRRRLTARRVLSPPLTTMVEPTTEWIECFDDTSGSAYYYNTRTGESRWKEGIS</sequence>
<evidence type="ECO:0000313" key="5">
    <source>
        <dbReference type="Proteomes" id="UP000794436"/>
    </source>
</evidence>
<dbReference type="SUPFAM" id="SSF51045">
    <property type="entry name" value="WW domain"/>
    <property type="match status" value="1"/>
</dbReference>
<name>A0A8K1CR68_PYTOL</name>
<dbReference type="InterPro" id="IPR001202">
    <property type="entry name" value="WW_dom"/>
</dbReference>
<evidence type="ECO:0000259" key="3">
    <source>
        <dbReference type="Pfam" id="PF00397"/>
    </source>
</evidence>
<evidence type="ECO:0000256" key="1">
    <source>
        <dbReference type="SAM" id="MobiDB-lite"/>
    </source>
</evidence>
<comment type="caution">
    <text evidence="4">The sequence shown here is derived from an EMBL/GenBank/DDBJ whole genome shotgun (WGS) entry which is preliminary data.</text>
</comment>
<keyword evidence="2" id="KW-1133">Transmembrane helix</keyword>
<protein>
    <recommendedName>
        <fullName evidence="3">WW domain-containing protein</fullName>
    </recommendedName>
</protein>
<feature type="transmembrane region" description="Helical" evidence="2">
    <location>
        <begin position="45"/>
        <end position="66"/>
    </location>
</feature>
<gene>
    <name evidence="4" type="ORF">Poli38472_005799</name>
</gene>
<feature type="transmembrane region" description="Helical" evidence="2">
    <location>
        <begin position="183"/>
        <end position="203"/>
    </location>
</feature>
<dbReference type="CDD" id="cd00201">
    <property type="entry name" value="WW"/>
    <property type="match status" value="1"/>
</dbReference>
<feature type="compositionally biased region" description="Low complexity" evidence="1">
    <location>
        <begin position="348"/>
        <end position="368"/>
    </location>
</feature>
<feature type="region of interest" description="Disordered" evidence="1">
    <location>
        <begin position="270"/>
        <end position="422"/>
    </location>
</feature>
<keyword evidence="5" id="KW-1185">Reference proteome</keyword>
<dbReference type="AlphaFoldDB" id="A0A8K1CR68"/>
<feature type="transmembrane region" description="Helical" evidence="2">
    <location>
        <begin position="93"/>
        <end position="122"/>
    </location>
</feature>
<dbReference type="Proteomes" id="UP000794436">
    <property type="component" value="Unassembled WGS sequence"/>
</dbReference>
<dbReference type="Pfam" id="PF00397">
    <property type="entry name" value="WW"/>
    <property type="match status" value="1"/>
</dbReference>
<proteinExistence type="predicted"/>